<dbReference type="RefSeq" id="XP_007323409.1">
    <property type="nucleotide sequence ID" value="XM_007323347.1"/>
</dbReference>
<reference evidence="2" key="1">
    <citation type="submission" date="2011-04" db="EMBL/GenBank/DDBJ databases">
        <title>Evolution of plant cell wall degrading machinery underlies the functional diversity of forest fungi.</title>
        <authorList>
            <consortium name="US DOE Joint Genome Institute (JGI-PGF)"/>
            <person name="Eastwood D.C."/>
            <person name="Floudas D."/>
            <person name="Binder M."/>
            <person name="Majcherczyk A."/>
            <person name="Schneider P."/>
            <person name="Aerts A."/>
            <person name="Asiegbu F.O."/>
            <person name="Baker S.E."/>
            <person name="Barry K."/>
            <person name="Bendiksby M."/>
            <person name="Blumentritt M."/>
            <person name="Coutinho P.M."/>
            <person name="Cullen D."/>
            <person name="Cullen D."/>
            <person name="Gathman A."/>
            <person name="Goodell B."/>
            <person name="Henrissat B."/>
            <person name="Ihrmark K."/>
            <person name="Kauserud H."/>
            <person name="Kohler A."/>
            <person name="LaButti K."/>
            <person name="Lapidus A."/>
            <person name="Lavin J.L."/>
            <person name="Lee Y.-H."/>
            <person name="Lindquist E."/>
            <person name="Lilly W."/>
            <person name="Lucas S."/>
            <person name="Morin E."/>
            <person name="Murat C."/>
            <person name="Oguiza J.A."/>
            <person name="Park J."/>
            <person name="Pisabarro A.G."/>
            <person name="Riley R."/>
            <person name="Rosling A."/>
            <person name="Salamov A."/>
            <person name="Schmidt O."/>
            <person name="Schmutz J."/>
            <person name="Skrede I."/>
            <person name="Stenlid J."/>
            <person name="Wiebenga A."/>
            <person name="Xie X."/>
            <person name="Kues U."/>
            <person name="Hibbett D.S."/>
            <person name="Hoffmeister D."/>
            <person name="Hogberg N."/>
            <person name="Martin F."/>
            <person name="Grigoriev I.V."/>
            <person name="Watkinson S.C."/>
        </authorList>
    </citation>
    <scope>NUCLEOTIDE SEQUENCE</scope>
    <source>
        <strain evidence="2">S7.9</strain>
    </source>
</reference>
<dbReference type="HOGENOM" id="CLU_2706357_0_0_1"/>
<dbReference type="EMBL" id="GL945442">
    <property type="protein sequence ID" value="EGO19974.1"/>
    <property type="molecule type" value="Genomic_DNA"/>
</dbReference>
<keyword evidence="1" id="KW-0732">Signal</keyword>
<dbReference type="Proteomes" id="UP000008064">
    <property type="component" value="Unassembled WGS sequence"/>
</dbReference>
<dbReference type="AlphaFoldDB" id="F8P9X6"/>
<gene>
    <name evidence="2" type="ORF">SERLADRAFT_478535</name>
</gene>
<evidence type="ECO:0000313" key="2">
    <source>
        <dbReference type="EMBL" id="EGO19974.1"/>
    </source>
</evidence>
<organism>
    <name type="scientific">Serpula lacrymans var. lacrymans (strain S7.9)</name>
    <name type="common">Dry rot fungus</name>
    <dbReference type="NCBI Taxonomy" id="578457"/>
    <lineage>
        <taxon>Eukaryota</taxon>
        <taxon>Fungi</taxon>
        <taxon>Dikarya</taxon>
        <taxon>Basidiomycota</taxon>
        <taxon>Agaricomycotina</taxon>
        <taxon>Agaricomycetes</taxon>
        <taxon>Agaricomycetidae</taxon>
        <taxon>Boletales</taxon>
        <taxon>Coniophorineae</taxon>
        <taxon>Serpulaceae</taxon>
        <taxon>Serpula</taxon>
    </lineage>
</organism>
<sequence length="73" mass="7826">MSVWIHTISRLHPLMFLTPLLVVTSSVSRASCFAGLLALSRSVAVLPRRSDASLLSVQVPVPFAGRPSNQIAV</sequence>
<proteinExistence type="predicted"/>
<feature type="chain" id="PRO_5003376404" description="Secreted protein" evidence="1">
    <location>
        <begin position="31"/>
        <end position="73"/>
    </location>
</feature>
<dbReference type="GeneID" id="18821188"/>
<accession>F8P9X6</accession>
<name>F8P9X6_SERL9</name>
<evidence type="ECO:0000256" key="1">
    <source>
        <dbReference type="SAM" id="SignalP"/>
    </source>
</evidence>
<protein>
    <recommendedName>
        <fullName evidence="3">Secreted protein</fullName>
    </recommendedName>
</protein>
<feature type="signal peptide" evidence="1">
    <location>
        <begin position="1"/>
        <end position="30"/>
    </location>
</feature>
<evidence type="ECO:0008006" key="3">
    <source>
        <dbReference type="Google" id="ProtNLM"/>
    </source>
</evidence>
<dbReference type="KEGG" id="sla:SERLADRAFT_478535"/>